<proteinExistence type="predicted"/>
<reference evidence="1 2" key="1">
    <citation type="submission" date="2020-02" db="EMBL/GenBank/DDBJ databases">
        <title>Pseudomonas Putida W5 Complete Genome Assembly.</title>
        <authorList>
            <person name="Yuan Z.-C."/>
            <person name="Shaw G.A."/>
            <person name="Cusano A.D."/>
            <person name="Caddey B.J."/>
            <person name="Weselowski B.J."/>
        </authorList>
    </citation>
    <scope>NUCLEOTIDE SEQUENCE [LARGE SCALE GENOMIC DNA]</scope>
    <source>
        <strain evidence="1 2">W5</strain>
    </source>
</reference>
<protein>
    <submittedName>
        <fullName evidence="1">Type II secretion system protein M</fullName>
    </submittedName>
</protein>
<name>A0A6I6Y5H7_PSEPU</name>
<organism evidence="1 2">
    <name type="scientific">Pseudomonas putida</name>
    <name type="common">Arthrobacter siderocapsulatus</name>
    <dbReference type="NCBI Taxonomy" id="303"/>
    <lineage>
        <taxon>Bacteria</taxon>
        <taxon>Pseudomonadati</taxon>
        <taxon>Pseudomonadota</taxon>
        <taxon>Gammaproteobacteria</taxon>
        <taxon>Pseudomonadales</taxon>
        <taxon>Pseudomonadaceae</taxon>
        <taxon>Pseudomonas</taxon>
    </lineage>
</organism>
<accession>A0A6I6Y5H7</accession>
<dbReference type="AlphaFoldDB" id="A0A6I6Y5H7"/>
<dbReference type="EMBL" id="CP026115">
    <property type="protein sequence ID" value="QHG67468.2"/>
    <property type="molecule type" value="Genomic_DNA"/>
</dbReference>
<gene>
    <name evidence="1" type="ORF">C2H86_24895</name>
</gene>
<dbReference type="Proteomes" id="UP000464480">
    <property type="component" value="Chromosome"/>
</dbReference>
<evidence type="ECO:0000313" key="1">
    <source>
        <dbReference type="EMBL" id="QHG67468.2"/>
    </source>
</evidence>
<sequence length="133" mass="14401">MKAASWGLTLIVIGQLLWLPGQARLQQAERDLAREHEVRVQLQRIVQGPPWSSIPVEVLTPAGLNERAKAAGLRITSLEARSGQVDVSLEGAAAAVLAWLHVLEQDGGKPLTLQLQAEGELIQARFVMILAEA</sequence>
<evidence type="ECO:0000313" key="2">
    <source>
        <dbReference type="Proteomes" id="UP000464480"/>
    </source>
</evidence>